<dbReference type="EMBL" id="JACKXD010000003">
    <property type="protein sequence ID" value="MBB6646495.1"/>
    <property type="molecule type" value="Genomic_DNA"/>
</dbReference>
<name>A0A7J9SHQ2_9EURY</name>
<evidence type="ECO:0000313" key="2">
    <source>
        <dbReference type="Proteomes" id="UP000546257"/>
    </source>
</evidence>
<dbReference type="Gene3D" id="1.10.10.10">
    <property type="entry name" value="Winged helix-like DNA-binding domain superfamily/Winged helix DNA-binding domain"/>
    <property type="match status" value="1"/>
</dbReference>
<dbReference type="RefSeq" id="WP_185192869.1">
    <property type="nucleotide sequence ID" value="NZ_JACKXD010000003.1"/>
</dbReference>
<evidence type="ECO:0000313" key="1">
    <source>
        <dbReference type="EMBL" id="MBB6646495.1"/>
    </source>
</evidence>
<proteinExistence type="predicted"/>
<organism evidence="1 2">
    <name type="scientific">Halobellus ruber</name>
    <dbReference type="NCBI Taxonomy" id="2761102"/>
    <lineage>
        <taxon>Archaea</taxon>
        <taxon>Methanobacteriati</taxon>
        <taxon>Methanobacteriota</taxon>
        <taxon>Stenosarchaea group</taxon>
        <taxon>Halobacteria</taxon>
        <taxon>Halobacteriales</taxon>
        <taxon>Haloferacaceae</taxon>
        <taxon>Halobellus</taxon>
    </lineage>
</organism>
<comment type="caution">
    <text evidence="1">The sequence shown here is derived from an EMBL/GenBank/DDBJ whole genome shotgun (WGS) entry which is preliminary data.</text>
</comment>
<dbReference type="Proteomes" id="UP000546257">
    <property type="component" value="Unassembled WGS sequence"/>
</dbReference>
<reference evidence="1 2" key="1">
    <citation type="submission" date="2020-08" db="EMBL/GenBank/DDBJ databases">
        <authorList>
            <person name="Seo M.-J."/>
        </authorList>
    </citation>
    <scope>NUCLEOTIDE SEQUENCE [LARGE SCALE GENOMIC DNA]</scope>
    <source>
        <strain evidence="1 2">MBLA0160</strain>
    </source>
</reference>
<dbReference type="SUPFAM" id="SSF46785">
    <property type="entry name" value="Winged helix' DNA-binding domain"/>
    <property type="match status" value="1"/>
</dbReference>
<keyword evidence="2" id="KW-1185">Reference proteome</keyword>
<gene>
    <name evidence="1" type="ORF">H5V44_09375</name>
</gene>
<dbReference type="InterPro" id="IPR036390">
    <property type="entry name" value="WH_DNA-bd_sf"/>
</dbReference>
<dbReference type="InterPro" id="IPR036388">
    <property type="entry name" value="WH-like_DNA-bd_sf"/>
</dbReference>
<protein>
    <submittedName>
        <fullName evidence="1">ArsR family transcriptional regulator</fullName>
    </submittedName>
</protein>
<accession>A0A7J9SHQ2</accession>
<dbReference type="AlphaFoldDB" id="A0A7J9SHQ2"/>
<sequence length="108" mass="11735">MRLTVPTDFDILDAFADGRRNNAANLAHELDRNRSYINTRLPVLADYGLLERVGPAPKSGLYAITEKGLAAAEHRDDYRTDGVDFDALVDQAVEASSSSSRPASPADD</sequence>